<protein>
    <submittedName>
        <fullName evidence="4">Putative membrane fusion protein</fullName>
    </submittedName>
</protein>
<organism evidence="4 5">
    <name type="scientific">Selenihalanaerobacter shriftii</name>
    <dbReference type="NCBI Taxonomy" id="142842"/>
    <lineage>
        <taxon>Bacteria</taxon>
        <taxon>Bacillati</taxon>
        <taxon>Bacillota</taxon>
        <taxon>Clostridia</taxon>
        <taxon>Halanaerobiales</taxon>
        <taxon>Halobacteroidaceae</taxon>
        <taxon>Selenihalanaerobacter</taxon>
    </lineage>
</organism>
<accession>A0A1T4JKM5</accession>
<evidence type="ECO:0000313" key="5">
    <source>
        <dbReference type="Proteomes" id="UP000190625"/>
    </source>
</evidence>
<feature type="domain" description="RND related barrel-sandwich hybrid" evidence="3">
    <location>
        <begin position="84"/>
        <end position="182"/>
    </location>
</feature>
<feature type="transmembrane region" description="Helical" evidence="1">
    <location>
        <begin position="37"/>
        <end position="56"/>
    </location>
</feature>
<feature type="domain" description="RND related beta-barrel" evidence="2">
    <location>
        <begin position="187"/>
        <end position="259"/>
    </location>
</feature>
<keyword evidence="1" id="KW-0472">Membrane</keyword>
<dbReference type="Proteomes" id="UP000190625">
    <property type="component" value="Unassembled WGS sequence"/>
</dbReference>
<dbReference type="Pfam" id="PF26011">
    <property type="entry name" value="Beta-barrel_RND_rel"/>
    <property type="match status" value="1"/>
</dbReference>
<keyword evidence="1" id="KW-1133">Transmembrane helix</keyword>
<proteinExistence type="predicted"/>
<keyword evidence="5" id="KW-1185">Reference proteome</keyword>
<dbReference type="EMBL" id="FUWM01000003">
    <property type="protein sequence ID" value="SJZ30663.1"/>
    <property type="molecule type" value="Genomic_DNA"/>
</dbReference>
<evidence type="ECO:0000256" key="1">
    <source>
        <dbReference type="SAM" id="Phobius"/>
    </source>
</evidence>
<gene>
    <name evidence="4" type="ORF">SAMN02745118_00100</name>
</gene>
<dbReference type="STRING" id="142842.SAMN02745118_00100"/>
<dbReference type="InterPro" id="IPR058709">
    <property type="entry name" value="BSH_RND-rel"/>
</dbReference>
<dbReference type="GO" id="GO:1990281">
    <property type="term" value="C:efflux pump complex"/>
    <property type="evidence" value="ECO:0007669"/>
    <property type="project" value="TreeGrafter"/>
</dbReference>
<dbReference type="AlphaFoldDB" id="A0A1T4JKM5"/>
<evidence type="ECO:0000259" key="3">
    <source>
        <dbReference type="Pfam" id="PF26018"/>
    </source>
</evidence>
<sequence length="324" mass="37151">MSVKNNYKKRRRITKEEKDLIKEQKNIIDQSAKLTKVLVTFILFIIFLSFVVNLFIHSTSRTVLTRQGQLIKAIEGEGLFIRNEKITIAPISGKLEIKVQEGQRVSANTLIANIKNNQTRHKLYTYNSGVVSYHIDGLESSLTIDNLKRLNYDRYKKLRYKVNQVNDGEKLNNGRPIFKIVENYLLYLIMPLSKNKSYLFEAGTEVRFELLEKEIQKKFSAKVDHIIESKPKDLLVLRVESFPPLFLNLRKTDVKLIRSSYNGITVPISALVKKGSKTGVMVIQDDKHSFKEIKVVSKGEEKAIVKGVGLGIQILEKPKQKMEG</sequence>
<dbReference type="GO" id="GO:0015562">
    <property type="term" value="F:efflux transmembrane transporter activity"/>
    <property type="evidence" value="ECO:0007669"/>
    <property type="project" value="TreeGrafter"/>
</dbReference>
<evidence type="ECO:0000259" key="2">
    <source>
        <dbReference type="Pfam" id="PF26011"/>
    </source>
</evidence>
<dbReference type="Pfam" id="PF26018">
    <property type="entry name" value="BSH_RND_rel"/>
    <property type="match status" value="1"/>
</dbReference>
<dbReference type="InterPro" id="IPR058729">
    <property type="entry name" value="Beta-barrel_RND-rel"/>
</dbReference>
<reference evidence="5" key="1">
    <citation type="submission" date="2017-02" db="EMBL/GenBank/DDBJ databases">
        <authorList>
            <person name="Varghese N."/>
            <person name="Submissions S."/>
        </authorList>
    </citation>
    <scope>NUCLEOTIDE SEQUENCE [LARGE SCALE GENOMIC DNA]</scope>
    <source>
        <strain evidence="5">ATCC BAA-73</strain>
    </source>
</reference>
<keyword evidence="1" id="KW-0812">Transmembrane</keyword>
<name>A0A1T4JKM5_9FIRM</name>
<evidence type="ECO:0000313" key="4">
    <source>
        <dbReference type="EMBL" id="SJZ30663.1"/>
    </source>
</evidence>
<dbReference type="Gene3D" id="2.40.420.20">
    <property type="match status" value="1"/>
</dbReference>
<dbReference type="PANTHER" id="PTHR30469">
    <property type="entry name" value="MULTIDRUG RESISTANCE PROTEIN MDTA"/>
    <property type="match status" value="1"/>
</dbReference>